<feature type="region of interest" description="Disordered" evidence="2">
    <location>
        <begin position="492"/>
        <end position="522"/>
    </location>
</feature>
<dbReference type="GO" id="GO:0031252">
    <property type="term" value="C:cell leading edge"/>
    <property type="evidence" value="ECO:0007669"/>
    <property type="project" value="TreeGrafter"/>
</dbReference>
<feature type="compositionally biased region" description="Polar residues" evidence="2">
    <location>
        <begin position="220"/>
        <end position="237"/>
    </location>
</feature>
<keyword evidence="1" id="KW-0175">Coiled coil</keyword>
<feature type="compositionally biased region" description="Basic and acidic residues" evidence="2">
    <location>
        <begin position="499"/>
        <end position="515"/>
    </location>
</feature>
<dbReference type="GO" id="GO:0048812">
    <property type="term" value="P:neuron projection morphogenesis"/>
    <property type="evidence" value="ECO:0007669"/>
    <property type="project" value="TreeGrafter"/>
</dbReference>
<accession>A0AAV6V6N6</accession>
<sequence>MEKMDKKSLKKQQSIKEQNSAYKNECEILAAKYEKLKDIAKQVLKELNYEKEKQRLLKSEYEKLVQETKEKDDLIERMQSVSEAVIDEYSVLKLKCDLEVEAATEASKRATKYFEENKKLKGSKILEFEDNCNDVYDNLPNNDYDELPIRRQKLESISELDMLNNLASELRTEIASLKVQLEKEIESQNALKEELEIAKSLYEQEVQEHNDTRIKEGSHQMDSNGSENESPVSKSLETSIDKSTMTLEQDQDLNADDFSNAKTTAEDFHSTSICLELSEQVESFRKQNDYLSIRIRELEKENQKLRAETTASISLITFIHAGKKSGKPKNKSENVETEHEKAMSEMINVIKKGQVRLKPTPKVFSAQSPKTEETALGEMKSILSTLKKKGIAAKESEILKDKKKLEDMQESRENISISSEVDDELKVLLRKRSLKSITDPNACALSVAGSSEESLVGHEAECHIYSLSNLKLKEEDESNSFIEDEAVSQFSLPDSMNSGEKRSIEDLQTLKKETSDIDMENI</sequence>
<dbReference type="GO" id="GO:0005737">
    <property type="term" value="C:cytoplasm"/>
    <property type="evidence" value="ECO:0007669"/>
    <property type="project" value="TreeGrafter"/>
</dbReference>
<dbReference type="PANTHER" id="PTHR46606">
    <property type="entry name" value="SHOOTIN-1"/>
    <property type="match status" value="1"/>
</dbReference>
<feature type="coiled-coil region" evidence="1">
    <location>
        <begin position="281"/>
        <end position="308"/>
    </location>
</feature>
<gene>
    <name evidence="3" type="ORF">JTE90_017940</name>
</gene>
<dbReference type="GO" id="GO:2001224">
    <property type="term" value="P:positive regulation of neuron migration"/>
    <property type="evidence" value="ECO:0007669"/>
    <property type="project" value="TreeGrafter"/>
</dbReference>
<feature type="compositionally biased region" description="Basic and acidic residues" evidence="2">
    <location>
        <begin position="206"/>
        <end position="219"/>
    </location>
</feature>
<dbReference type="Proteomes" id="UP000827092">
    <property type="component" value="Unassembled WGS sequence"/>
</dbReference>
<feature type="region of interest" description="Disordered" evidence="2">
    <location>
        <begin position="206"/>
        <end position="237"/>
    </location>
</feature>
<proteinExistence type="predicted"/>
<evidence type="ECO:0008006" key="5">
    <source>
        <dbReference type="Google" id="ProtNLM"/>
    </source>
</evidence>
<evidence type="ECO:0000256" key="1">
    <source>
        <dbReference type="SAM" id="Coils"/>
    </source>
</evidence>
<dbReference type="EMBL" id="JAFNEN010000139">
    <property type="protein sequence ID" value="KAG8192405.1"/>
    <property type="molecule type" value="Genomic_DNA"/>
</dbReference>
<dbReference type="PANTHER" id="PTHR46606:SF5">
    <property type="entry name" value="SHOOTIN-1"/>
    <property type="match status" value="1"/>
</dbReference>
<keyword evidence="4" id="KW-1185">Reference proteome</keyword>
<reference evidence="3 4" key="1">
    <citation type="journal article" date="2022" name="Nat. Ecol. Evol.">
        <title>A masculinizing supergene underlies an exaggerated male reproductive morph in a spider.</title>
        <authorList>
            <person name="Hendrickx F."/>
            <person name="De Corte Z."/>
            <person name="Sonet G."/>
            <person name="Van Belleghem S.M."/>
            <person name="Kostlbacher S."/>
            <person name="Vangestel C."/>
        </authorList>
    </citation>
    <scope>NUCLEOTIDE SEQUENCE [LARGE SCALE GENOMIC DNA]</scope>
    <source>
        <strain evidence="3">W744_W776</strain>
    </source>
</reference>
<dbReference type="AlphaFoldDB" id="A0AAV6V6N6"/>
<name>A0AAV6V6N6_9ARAC</name>
<dbReference type="InterPro" id="IPR024849">
    <property type="entry name" value="Shootin-1"/>
</dbReference>
<dbReference type="GO" id="GO:0044295">
    <property type="term" value="C:axonal growth cone"/>
    <property type="evidence" value="ECO:0007669"/>
    <property type="project" value="TreeGrafter"/>
</dbReference>
<comment type="caution">
    <text evidence="3">The sequence shown here is derived from an EMBL/GenBank/DDBJ whole genome shotgun (WGS) entry which is preliminary data.</text>
</comment>
<protein>
    <recommendedName>
        <fullName evidence="5">Shootin-1</fullName>
    </recommendedName>
</protein>
<evidence type="ECO:0000256" key="2">
    <source>
        <dbReference type="SAM" id="MobiDB-lite"/>
    </source>
</evidence>
<organism evidence="3 4">
    <name type="scientific">Oedothorax gibbosus</name>
    <dbReference type="NCBI Taxonomy" id="931172"/>
    <lineage>
        <taxon>Eukaryota</taxon>
        <taxon>Metazoa</taxon>
        <taxon>Ecdysozoa</taxon>
        <taxon>Arthropoda</taxon>
        <taxon>Chelicerata</taxon>
        <taxon>Arachnida</taxon>
        <taxon>Araneae</taxon>
        <taxon>Araneomorphae</taxon>
        <taxon>Entelegynae</taxon>
        <taxon>Araneoidea</taxon>
        <taxon>Linyphiidae</taxon>
        <taxon>Erigoninae</taxon>
        <taxon>Oedothorax</taxon>
    </lineage>
</organism>
<feature type="coiled-coil region" evidence="1">
    <location>
        <begin position="19"/>
        <end position="84"/>
    </location>
</feature>
<evidence type="ECO:0000313" key="3">
    <source>
        <dbReference type="EMBL" id="KAG8192405.1"/>
    </source>
</evidence>
<evidence type="ECO:0000313" key="4">
    <source>
        <dbReference type="Proteomes" id="UP000827092"/>
    </source>
</evidence>